<dbReference type="InterPro" id="IPR035965">
    <property type="entry name" value="PAS-like_dom_sf"/>
</dbReference>
<dbReference type="FunFam" id="3.30.70.270:FF:000001">
    <property type="entry name" value="Diguanylate cyclase domain protein"/>
    <property type="match status" value="1"/>
</dbReference>
<evidence type="ECO:0000256" key="3">
    <source>
        <dbReference type="ARBA" id="ARBA00034247"/>
    </source>
</evidence>
<feature type="domain" description="GGDEF" evidence="4">
    <location>
        <begin position="192"/>
        <end position="325"/>
    </location>
</feature>
<dbReference type="STRING" id="1335757.SPICUR_09315"/>
<dbReference type="EMBL" id="CP005990">
    <property type="protein sequence ID" value="AGY92784.1"/>
    <property type="molecule type" value="Genomic_DNA"/>
</dbReference>
<evidence type="ECO:0000313" key="5">
    <source>
        <dbReference type="EMBL" id="AGY92784.1"/>
    </source>
</evidence>
<keyword evidence="6" id="KW-1185">Reference proteome</keyword>
<dbReference type="PROSITE" id="PS50887">
    <property type="entry name" value="GGDEF"/>
    <property type="match status" value="1"/>
</dbReference>
<comment type="catalytic activity">
    <reaction evidence="3">
        <text>2 GTP = 3',3'-c-di-GMP + 2 diphosphate</text>
        <dbReference type="Rhea" id="RHEA:24898"/>
        <dbReference type="ChEBI" id="CHEBI:33019"/>
        <dbReference type="ChEBI" id="CHEBI:37565"/>
        <dbReference type="ChEBI" id="CHEBI:58805"/>
        <dbReference type="EC" id="2.7.7.65"/>
    </reaction>
</comment>
<dbReference type="eggNOG" id="COG3706">
    <property type="taxonomic scope" value="Bacteria"/>
</dbReference>
<dbReference type="Pfam" id="PF00990">
    <property type="entry name" value="GGDEF"/>
    <property type="match status" value="1"/>
</dbReference>
<protein>
    <recommendedName>
        <fullName evidence="2">diguanylate cyclase</fullName>
        <ecNumber evidence="2">2.7.7.65</ecNumber>
    </recommendedName>
</protein>
<dbReference type="AlphaFoldDB" id="U5T5I3"/>
<dbReference type="Gene3D" id="3.30.70.270">
    <property type="match status" value="1"/>
</dbReference>
<dbReference type="SUPFAM" id="SSF55785">
    <property type="entry name" value="PYP-like sensor domain (PAS domain)"/>
    <property type="match status" value="1"/>
</dbReference>
<gene>
    <name evidence="5" type="ORF">SPICUR_09315</name>
</gene>
<dbReference type="PANTHER" id="PTHR45138">
    <property type="entry name" value="REGULATORY COMPONENTS OF SENSORY TRANSDUCTION SYSTEM"/>
    <property type="match status" value="1"/>
</dbReference>
<sequence>MSATRGAGILIDTVNDKTDREGAVIEDELRTERQRLHELITNLNAAMLVEDGSRRVILANQVFCHAFALDADSDELVGADGGAINARLSTVFVDPAAFLRRTEEILEGRSAVHGESFDLADGRRLERDYVPVFLDGVYHGHLWQYRDITERRAYEQRLMDLANTDPVTGLPNRRHIMDRLEEELARTSRSDRPATAMLVDIDFFKEINDSHGHIAGDTALVNLSGALRRSLRMTDIVGRIGGDEFLILLPLTDENGAEAVAERLRSDVGALQVPGSDRRQGLSISIGLTPLDKGRRDSRSLLMRADAALYEAKARGRGRGTIVRCAEVTGEGG</sequence>
<dbReference type="EC" id="2.7.7.65" evidence="2"/>
<reference evidence="5 6" key="1">
    <citation type="journal article" date="2013" name="BMC Genomics">
        <title>Genomes of "Spiribacter", a streamlined, successful halophilic bacterium.</title>
        <authorList>
            <person name="Lopez-Perez M."/>
            <person name="Ghai R."/>
            <person name="Leon M.J."/>
            <person name="Rodriguez-Olmos A."/>
            <person name="Copa-Patino J.L."/>
            <person name="Soliveri J."/>
            <person name="Sanchez-Porro C."/>
            <person name="Ventosa A."/>
            <person name="Rodriguez-Valera F."/>
        </authorList>
    </citation>
    <scope>NUCLEOTIDE SEQUENCE [LARGE SCALE GENOMIC DNA]</scope>
    <source>
        <strain evidence="5 6">UAH-SP71</strain>
    </source>
</reference>
<dbReference type="KEGG" id="spiu:SPICUR_09315"/>
<dbReference type="CDD" id="cd01949">
    <property type="entry name" value="GGDEF"/>
    <property type="match status" value="1"/>
</dbReference>
<dbReference type="SUPFAM" id="SSF55073">
    <property type="entry name" value="Nucleotide cyclase"/>
    <property type="match status" value="1"/>
</dbReference>
<evidence type="ECO:0000256" key="2">
    <source>
        <dbReference type="ARBA" id="ARBA00012528"/>
    </source>
</evidence>
<dbReference type="PANTHER" id="PTHR45138:SF9">
    <property type="entry name" value="DIGUANYLATE CYCLASE DGCM-RELATED"/>
    <property type="match status" value="1"/>
</dbReference>
<evidence type="ECO:0000256" key="1">
    <source>
        <dbReference type="ARBA" id="ARBA00001946"/>
    </source>
</evidence>
<dbReference type="HOGENOM" id="CLU_000445_11_4_6"/>
<dbReference type="GO" id="GO:0052621">
    <property type="term" value="F:diguanylate cyclase activity"/>
    <property type="evidence" value="ECO:0007669"/>
    <property type="project" value="UniProtKB-EC"/>
</dbReference>
<evidence type="ECO:0000259" key="4">
    <source>
        <dbReference type="PROSITE" id="PS50887"/>
    </source>
</evidence>
<proteinExistence type="predicted"/>
<dbReference type="InterPro" id="IPR000160">
    <property type="entry name" value="GGDEF_dom"/>
</dbReference>
<comment type="cofactor">
    <cofactor evidence="1">
        <name>Mg(2+)</name>
        <dbReference type="ChEBI" id="CHEBI:18420"/>
    </cofactor>
</comment>
<dbReference type="InterPro" id="IPR050469">
    <property type="entry name" value="Diguanylate_Cyclase"/>
</dbReference>
<dbReference type="Gene3D" id="3.30.450.20">
    <property type="entry name" value="PAS domain"/>
    <property type="match status" value="1"/>
</dbReference>
<dbReference type="InterPro" id="IPR029787">
    <property type="entry name" value="Nucleotide_cyclase"/>
</dbReference>
<evidence type="ECO:0000313" key="6">
    <source>
        <dbReference type="Proteomes" id="UP000017640"/>
    </source>
</evidence>
<dbReference type="Proteomes" id="UP000017640">
    <property type="component" value="Chromosome"/>
</dbReference>
<organism evidence="5 6">
    <name type="scientific">Spiribacter curvatus</name>
    <dbReference type="NCBI Taxonomy" id="1335757"/>
    <lineage>
        <taxon>Bacteria</taxon>
        <taxon>Pseudomonadati</taxon>
        <taxon>Pseudomonadota</taxon>
        <taxon>Gammaproteobacteria</taxon>
        <taxon>Chromatiales</taxon>
        <taxon>Ectothiorhodospiraceae</taxon>
        <taxon>Spiribacter</taxon>
    </lineage>
</organism>
<dbReference type="NCBIfam" id="TIGR00254">
    <property type="entry name" value="GGDEF"/>
    <property type="match status" value="1"/>
</dbReference>
<name>U5T5I3_9GAMM</name>
<accession>U5T5I3</accession>
<dbReference type="InterPro" id="IPR043128">
    <property type="entry name" value="Rev_trsase/Diguanyl_cyclase"/>
</dbReference>
<dbReference type="SMART" id="SM00267">
    <property type="entry name" value="GGDEF"/>
    <property type="match status" value="1"/>
</dbReference>